<dbReference type="EMBL" id="GBRH01160057">
    <property type="protein sequence ID" value="JAE37839.1"/>
    <property type="molecule type" value="Transcribed_RNA"/>
</dbReference>
<keyword evidence="1" id="KW-0472">Membrane</keyword>
<evidence type="ECO:0000313" key="2">
    <source>
        <dbReference type="EMBL" id="JAE37839.1"/>
    </source>
</evidence>
<reference evidence="2" key="2">
    <citation type="journal article" date="2015" name="Data Brief">
        <title>Shoot transcriptome of the giant reed, Arundo donax.</title>
        <authorList>
            <person name="Barrero R.A."/>
            <person name="Guerrero F.D."/>
            <person name="Moolhuijzen P."/>
            <person name="Goolsby J.A."/>
            <person name="Tidwell J."/>
            <person name="Bellgard S.E."/>
            <person name="Bellgard M.I."/>
        </authorList>
    </citation>
    <scope>NUCLEOTIDE SEQUENCE</scope>
    <source>
        <tissue evidence="2">Shoot tissue taken approximately 20 cm above the soil surface</tissue>
    </source>
</reference>
<protein>
    <submittedName>
        <fullName evidence="2">Uncharacterized protein</fullName>
    </submittedName>
</protein>
<feature type="transmembrane region" description="Helical" evidence="1">
    <location>
        <begin position="12"/>
        <end position="31"/>
    </location>
</feature>
<organism evidence="2">
    <name type="scientific">Arundo donax</name>
    <name type="common">Giant reed</name>
    <name type="synonym">Donax arundinaceus</name>
    <dbReference type="NCBI Taxonomy" id="35708"/>
    <lineage>
        <taxon>Eukaryota</taxon>
        <taxon>Viridiplantae</taxon>
        <taxon>Streptophyta</taxon>
        <taxon>Embryophyta</taxon>
        <taxon>Tracheophyta</taxon>
        <taxon>Spermatophyta</taxon>
        <taxon>Magnoliopsida</taxon>
        <taxon>Liliopsida</taxon>
        <taxon>Poales</taxon>
        <taxon>Poaceae</taxon>
        <taxon>PACMAD clade</taxon>
        <taxon>Arundinoideae</taxon>
        <taxon>Arundineae</taxon>
        <taxon>Arundo</taxon>
    </lineage>
</organism>
<keyword evidence="1" id="KW-1133">Transmembrane helix</keyword>
<proteinExistence type="predicted"/>
<accession>A0A0A9HPR3</accession>
<name>A0A0A9HPR3_ARUDO</name>
<sequence>MQASLCLYNLEVTGNITLFGVSCGLMLMICWKT</sequence>
<dbReference type="AlphaFoldDB" id="A0A0A9HPR3"/>
<reference evidence="2" key="1">
    <citation type="submission" date="2014-09" db="EMBL/GenBank/DDBJ databases">
        <authorList>
            <person name="Magalhaes I.L.F."/>
            <person name="Oliveira U."/>
            <person name="Santos F.R."/>
            <person name="Vidigal T.H.D.A."/>
            <person name="Brescovit A.D."/>
            <person name="Santos A.J."/>
        </authorList>
    </citation>
    <scope>NUCLEOTIDE SEQUENCE</scope>
    <source>
        <tissue evidence="2">Shoot tissue taken approximately 20 cm above the soil surface</tissue>
    </source>
</reference>
<evidence type="ECO:0000256" key="1">
    <source>
        <dbReference type="SAM" id="Phobius"/>
    </source>
</evidence>
<keyword evidence="1" id="KW-0812">Transmembrane</keyword>